<dbReference type="Pfam" id="PF05721">
    <property type="entry name" value="PhyH"/>
    <property type="match status" value="1"/>
</dbReference>
<dbReference type="InterPro" id="IPR008775">
    <property type="entry name" value="Phytyl_CoA_dOase-like"/>
</dbReference>
<dbReference type="Gene3D" id="2.60.120.620">
    <property type="entry name" value="q2cbj1_9rhob like domain"/>
    <property type="match status" value="1"/>
</dbReference>
<dbReference type="Proteomes" id="UP000249134">
    <property type="component" value="Chromosome 1"/>
</dbReference>
<accession>A0A2X4VYS5</accession>
<proteinExistence type="predicted"/>
<name>A0A2X4VYS5_LEDLE</name>
<organism evidence="1 2">
    <name type="scientific">Lederbergia lenta</name>
    <name type="common">Bacillus lentus</name>
    <dbReference type="NCBI Taxonomy" id="1467"/>
    <lineage>
        <taxon>Bacteria</taxon>
        <taxon>Bacillati</taxon>
        <taxon>Bacillota</taxon>
        <taxon>Bacilli</taxon>
        <taxon>Bacillales</taxon>
        <taxon>Bacillaceae</taxon>
        <taxon>Lederbergia</taxon>
    </lineage>
</organism>
<sequence length="297" mass="33732">MFIFYKIKICAIITIEKGDSMLTSKQIKDFNENGFVKGDVILNDAEVERLREELDLVMDGKSVKKPVLTREMNDNNSEFAMKMAKKDTVVQIVNMWMASEAFLNHAANETLCEEVAQLSKTDTLRIWHDQVQYKPPVVGGPGDWHQDHPAWPIIQPADLISAWVALDDATIENGCMWMVPQSHLWGDQQKYLSNTPDFKPSHQQPDLLPQGANTQAIPFEIKKGQVGYHHCLTWHGSGPNRSQRKRRAIAVHYMPGHVRYEPTGSHPMEPFVTVKPGEILKGDDFPIVYKKKTVTSL</sequence>
<dbReference type="AlphaFoldDB" id="A0A2X4VYS5"/>
<dbReference type="PANTHER" id="PTHR20883:SF48">
    <property type="entry name" value="ECTOINE DIOXYGENASE"/>
    <property type="match status" value="1"/>
</dbReference>
<evidence type="ECO:0000313" key="2">
    <source>
        <dbReference type="Proteomes" id="UP000249134"/>
    </source>
</evidence>
<reference evidence="1 2" key="1">
    <citation type="submission" date="2018-06" db="EMBL/GenBank/DDBJ databases">
        <authorList>
            <consortium name="Pathogen Informatics"/>
            <person name="Doyle S."/>
        </authorList>
    </citation>
    <scope>NUCLEOTIDE SEQUENCE [LARGE SCALE GENOMIC DNA]</scope>
    <source>
        <strain evidence="1 2">NCTC4824</strain>
    </source>
</reference>
<evidence type="ECO:0000313" key="1">
    <source>
        <dbReference type="EMBL" id="SQI55549.1"/>
    </source>
</evidence>
<dbReference type="SUPFAM" id="SSF51197">
    <property type="entry name" value="Clavaminate synthase-like"/>
    <property type="match status" value="1"/>
</dbReference>
<gene>
    <name evidence="1" type="ORF">NCTC4824_01498</name>
</gene>
<protein>
    <submittedName>
        <fullName evidence="1">SnoK-like protein</fullName>
    </submittedName>
</protein>
<dbReference type="GO" id="GO:0016706">
    <property type="term" value="F:2-oxoglutarate-dependent dioxygenase activity"/>
    <property type="evidence" value="ECO:0007669"/>
    <property type="project" value="UniProtKB-ARBA"/>
</dbReference>
<keyword evidence="2" id="KW-1185">Reference proteome</keyword>
<dbReference type="STRING" id="1348624.GCA_001591545_00585"/>
<dbReference type="PANTHER" id="PTHR20883">
    <property type="entry name" value="PHYTANOYL-COA DIOXYGENASE DOMAIN CONTAINING 1"/>
    <property type="match status" value="1"/>
</dbReference>
<dbReference type="KEGG" id="blen:NCTC4824_01498"/>
<dbReference type="EMBL" id="LS483476">
    <property type="protein sequence ID" value="SQI55549.1"/>
    <property type="molecule type" value="Genomic_DNA"/>
</dbReference>
<dbReference type="GO" id="GO:0005506">
    <property type="term" value="F:iron ion binding"/>
    <property type="evidence" value="ECO:0007669"/>
    <property type="project" value="UniProtKB-ARBA"/>
</dbReference>